<evidence type="ECO:0000313" key="3">
    <source>
        <dbReference type="Proteomes" id="UP000000845"/>
    </source>
</evidence>
<dbReference type="Proteomes" id="UP000000845">
    <property type="component" value="Chromosome"/>
</dbReference>
<dbReference type="EMBL" id="CP001739">
    <property type="protein sequence ID" value="ACZ09941.1"/>
    <property type="molecule type" value="Genomic_DNA"/>
</dbReference>
<dbReference type="Pfam" id="PF00534">
    <property type="entry name" value="Glycos_transf_1"/>
    <property type="match status" value="1"/>
</dbReference>
<dbReference type="PANTHER" id="PTHR12526">
    <property type="entry name" value="GLYCOSYLTRANSFERASE"/>
    <property type="match status" value="1"/>
</dbReference>
<gene>
    <name evidence="2" type="ordered locus">Sterm_3099</name>
</gene>
<feature type="domain" description="Glycosyl transferase family 1" evidence="1">
    <location>
        <begin position="178"/>
        <end position="332"/>
    </location>
</feature>
<dbReference type="InterPro" id="IPR001296">
    <property type="entry name" value="Glyco_trans_1"/>
</dbReference>
<dbReference type="AlphaFoldDB" id="D1APA7"/>
<sequence length="358" mass="41713">MKKICFFNSSKNWGGGEKWHFETAKILWEKGYEIIVLGNINSELIKRCREVGIEVKEIKISNKSFLNLLTVYKVCKFFYQEKISTVIANLPIDMKILSISGLFVKIDKKIYRRGSAIPIKKNFFNKLCLGKLIDEIIVNSYETKNTVIKNMKLSMLDDKITVIHNYFDFEIYENELYEEIQIKRENKLIIGNLARLSKQKGQSNFIEIAKYLKNKNIKFKIYLAGIGELEDELSKQIKHEKLENEIVLLGFIKNVKLFLEKIDVFAFTSVWEGFGYSLVEAMYSNKPIVAYDISSNPEVLEGYLGAKLVKIYDNKNFAEQILEVNEMKEKLKNKKIGEEFVKKKFDKKKIIDEIIGIL</sequence>
<dbReference type="KEGG" id="str:Sterm_3099"/>
<reference evidence="3" key="1">
    <citation type="submission" date="2009-09" db="EMBL/GenBank/DDBJ databases">
        <title>The complete chromosome of Sebaldella termitidis ATCC 33386.</title>
        <authorList>
            <consortium name="US DOE Joint Genome Institute (JGI-PGF)"/>
            <person name="Lucas S."/>
            <person name="Copeland A."/>
            <person name="Lapidus A."/>
            <person name="Glavina del Rio T."/>
            <person name="Dalin E."/>
            <person name="Tice H."/>
            <person name="Bruce D."/>
            <person name="Goodwin L."/>
            <person name="Pitluck S."/>
            <person name="Kyrpides N."/>
            <person name="Mavromatis K."/>
            <person name="Ivanova N."/>
            <person name="Mikhailova N."/>
            <person name="Sims D."/>
            <person name="Meincke L."/>
            <person name="Brettin T."/>
            <person name="Detter J.C."/>
            <person name="Han C."/>
            <person name="Larimer F."/>
            <person name="Land M."/>
            <person name="Hauser L."/>
            <person name="Markowitz V."/>
            <person name="Cheng J.F."/>
            <person name="Hugenholtz P."/>
            <person name="Woyke T."/>
            <person name="Wu D."/>
            <person name="Eisen J.A."/>
        </authorList>
    </citation>
    <scope>NUCLEOTIDE SEQUENCE [LARGE SCALE GENOMIC DNA]</scope>
    <source>
        <strain evidence="3">ATCC 33386 / NCTC 11300</strain>
    </source>
</reference>
<keyword evidence="3" id="KW-1185">Reference proteome</keyword>
<dbReference type="STRING" id="526218.Sterm_3099"/>
<evidence type="ECO:0000313" key="2">
    <source>
        <dbReference type="EMBL" id="ACZ09941.1"/>
    </source>
</evidence>
<dbReference type="PANTHER" id="PTHR12526:SF630">
    <property type="entry name" value="GLYCOSYLTRANSFERASE"/>
    <property type="match status" value="1"/>
</dbReference>
<dbReference type="eggNOG" id="COG0438">
    <property type="taxonomic scope" value="Bacteria"/>
</dbReference>
<dbReference type="HOGENOM" id="CLU_009583_0_4_0"/>
<reference evidence="2 3" key="2">
    <citation type="journal article" date="2010" name="Stand. Genomic Sci.">
        <title>Complete genome sequence of Sebaldella termitidis type strain (NCTC 11300).</title>
        <authorList>
            <person name="Harmon-Smith M."/>
            <person name="Celia L."/>
            <person name="Chertkov O."/>
            <person name="Lapidus A."/>
            <person name="Copeland A."/>
            <person name="Glavina Del Rio T."/>
            <person name="Nolan M."/>
            <person name="Lucas S."/>
            <person name="Tice H."/>
            <person name="Cheng J.F."/>
            <person name="Han C."/>
            <person name="Detter J.C."/>
            <person name="Bruce D."/>
            <person name="Goodwin L."/>
            <person name="Pitluck S."/>
            <person name="Pati A."/>
            <person name="Liolios K."/>
            <person name="Ivanova N."/>
            <person name="Mavromatis K."/>
            <person name="Mikhailova N."/>
            <person name="Chen A."/>
            <person name="Palaniappan K."/>
            <person name="Land M."/>
            <person name="Hauser L."/>
            <person name="Chang Y.J."/>
            <person name="Jeffries C.D."/>
            <person name="Brettin T."/>
            <person name="Goker M."/>
            <person name="Beck B."/>
            <person name="Bristow J."/>
            <person name="Eisen J.A."/>
            <person name="Markowitz V."/>
            <person name="Hugenholtz P."/>
            <person name="Kyrpides N.C."/>
            <person name="Klenk H.P."/>
            <person name="Chen F."/>
        </authorList>
    </citation>
    <scope>NUCLEOTIDE SEQUENCE [LARGE SCALE GENOMIC DNA]</scope>
    <source>
        <strain evidence="3">ATCC 33386 / NCTC 11300</strain>
    </source>
</reference>
<dbReference type="RefSeq" id="WP_012862523.1">
    <property type="nucleotide sequence ID" value="NC_013517.1"/>
</dbReference>
<accession>D1APA7</accession>
<dbReference type="CAZy" id="GT4">
    <property type="family name" value="Glycosyltransferase Family 4"/>
</dbReference>
<name>D1APA7_SEBTE</name>
<evidence type="ECO:0000259" key="1">
    <source>
        <dbReference type="Pfam" id="PF00534"/>
    </source>
</evidence>
<protein>
    <submittedName>
        <fullName evidence="2">Glycosyl transferase group 1</fullName>
    </submittedName>
</protein>
<proteinExistence type="predicted"/>
<dbReference type="SUPFAM" id="SSF53756">
    <property type="entry name" value="UDP-Glycosyltransferase/glycogen phosphorylase"/>
    <property type="match status" value="1"/>
</dbReference>
<dbReference type="GO" id="GO:0016757">
    <property type="term" value="F:glycosyltransferase activity"/>
    <property type="evidence" value="ECO:0007669"/>
    <property type="project" value="InterPro"/>
</dbReference>
<dbReference type="Gene3D" id="3.40.50.2000">
    <property type="entry name" value="Glycogen Phosphorylase B"/>
    <property type="match status" value="2"/>
</dbReference>
<organism evidence="2 3">
    <name type="scientific">Sebaldella termitidis (strain ATCC 33386 / NCTC 11300)</name>
    <dbReference type="NCBI Taxonomy" id="526218"/>
    <lineage>
        <taxon>Bacteria</taxon>
        <taxon>Fusobacteriati</taxon>
        <taxon>Fusobacteriota</taxon>
        <taxon>Fusobacteriia</taxon>
        <taxon>Fusobacteriales</taxon>
        <taxon>Leptotrichiaceae</taxon>
        <taxon>Sebaldella</taxon>
    </lineage>
</organism>
<keyword evidence="2" id="KW-0808">Transferase</keyword>
<dbReference type="CDD" id="cd03811">
    <property type="entry name" value="GT4_GT28_WabH-like"/>
    <property type="match status" value="1"/>
</dbReference>